<dbReference type="Pfam" id="PF00126">
    <property type="entry name" value="HTH_1"/>
    <property type="match status" value="1"/>
</dbReference>
<proteinExistence type="predicted"/>
<dbReference type="SUPFAM" id="SSF46785">
    <property type="entry name" value="Winged helix' DNA-binding domain"/>
    <property type="match status" value="1"/>
</dbReference>
<dbReference type="Proteomes" id="UP001271274">
    <property type="component" value="Unassembled WGS sequence"/>
</dbReference>
<evidence type="ECO:0000256" key="1">
    <source>
        <dbReference type="SAM" id="MobiDB-lite"/>
    </source>
</evidence>
<protein>
    <submittedName>
        <fullName evidence="3">LysR family transcriptional regulator</fullName>
    </submittedName>
</protein>
<feature type="region of interest" description="Disordered" evidence="1">
    <location>
        <begin position="85"/>
        <end position="105"/>
    </location>
</feature>
<dbReference type="Gene3D" id="1.10.10.10">
    <property type="entry name" value="Winged helix-like DNA-binding domain superfamily/Winged helix DNA-binding domain"/>
    <property type="match status" value="1"/>
</dbReference>
<accession>A0ABU4NER6</accession>
<reference evidence="3 4" key="1">
    <citation type="journal article" date="2023" name="Microb. Genom.">
        <title>Mesoterricola silvestris gen. nov., sp. nov., Mesoterricola sediminis sp. nov., Geothrix oryzae sp. nov., Geothrix edaphica sp. nov., Geothrix rubra sp. nov., and Geothrix limicola sp. nov., six novel members of Acidobacteriota isolated from soils.</title>
        <authorList>
            <person name="Weisberg A.J."/>
            <person name="Pearce E."/>
            <person name="Kramer C.G."/>
            <person name="Chang J.H."/>
            <person name="Clarke C.R."/>
        </authorList>
    </citation>
    <scope>NUCLEOTIDE SEQUENCE [LARGE SCALE GENOMIC DNA]</scope>
    <source>
        <strain evidence="3 4">ID09-01A</strain>
    </source>
</reference>
<evidence type="ECO:0000313" key="3">
    <source>
        <dbReference type="EMBL" id="MDX3701273.1"/>
    </source>
</evidence>
<feature type="domain" description="HTH lysR-type" evidence="2">
    <location>
        <begin position="11"/>
        <end position="63"/>
    </location>
</feature>
<evidence type="ECO:0000259" key="2">
    <source>
        <dbReference type="PROSITE" id="PS50931"/>
    </source>
</evidence>
<dbReference type="InterPro" id="IPR000847">
    <property type="entry name" value="LysR_HTH_N"/>
</dbReference>
<evidence type="ECO:0000313" key="4">
    <source>
        <dbReference type="Proteomes" id="UP001271274"/>
    </source>
</evidence>
<dbReference type="InterPro" id="IPR036390">
    <property type="entry name" value="WH_DNA-bd_sf"/>
</dbReference>
<sequence>MAADFSLGQPEYFVAVANTGSMRAAAVRCHASRAGISPGIADLERRLGPQLPVRRRAKSVLLTISDPLEEAGVVIVHAPSVSPTRRTRAFARNARDTPATAKATA</sequence>
<dbReference type="EMBL" id="JARAYU010000004">
    <property type="protein sequence ID" value="MDX3701273.1"/>
    <property type="molecule type" value="Genomic_DNA"/>
</dbReference>
<gene>
    <name evidence="3" type="ORF">PV662_16180</name>
</gene>
<comment type="caution">
    <text evidence="3">The sequence shown here is derived from an EMBL/GenBank/DDBJ whole genome shotgun (WGS) entry which is preliminary data.</text>
</comment>
<keyword evidence="4" id="KW-1185">Reference proteome</keyword>
<dbReference type="InterPro" id="IPR036388">
    <property type="entry name" value="WH-like_DNA-bd_sf"/>
</dbReference>
<dbReference type="PROSITE" id="PS50931">
    <property type="entry name" value="HTH_LYSR"/>
    <property type="match status" value="1"/>
</dbReference>
<dbReference type="RefSeq" id="WP_046702951.1">
    <property type="nucleotide sequence ID" value="NZ_JARAYT010000003.1"/>
</dbReference>
<organism evidence="3 4">
    <name type="scientific">Streptomyces europaeiscabiei</name>
    <dbReference type="NCBI Taxonomy" id="146819"/>
    <lineage>
        <taxon>Bacteria</taxon>
        <taxon>Bacillati</taxon>
        <taxon>Actinomycetota</taxon>
        <taxon>Actinomycetes</taxon>
        <taxon>Kitasatosporales</taxon>
        <taxon>Streptomycetaceae</taxon>
        <taxon>Streptomyces</taxon>
    </lineage>
</organism>
<name>A0ABU4NER6_9ACTN</name>